<evidence type="ECO:0000313" key="1">
    <source>
        <dbReference type="EMBL" id="JAD93864.1"/>
    </source>
</evidence>
<sequence>MDEVLAGVESEAMGGCRVHEQAVGLRGGGHGGEPAVTHRELVGEGGVHGDGVRLESAHDVLRHAEAHAAGVLGEAGHGRRHS</sequence>
<protein>
    <submittedName>
        <fullName evidence="1">Uncharacterized protein</fullName>
    </submittedName>
</protein>
<organism evidence="1">
    <name type="scientific">Arundo donax</name>
    <name type="common">Giant reed</name>
    <name type="synonym">Donax arundinaceus</name>
    <dbReference type="NCBI Taxonomy" id="35708"/>
    <lineage>
        <taxon>Eukaryota</taxon>
        <taxon>Viridiplantae</taxon>
        <taxon>Streptophyta</taxon>
        <taxon>Embryophyta</taxon>
        <taxon>Tracheophyta</taxon>
        <taxon>Spermatophyta</taxon>
        <taxon>Magnoliopsida</taxon>
        <taxon>Liliopsida</taxon>
        <taxon>Poales</taxon>
        <taxon>Poaceae</taxon>
        <taxon>PACMAD clade</taxon>
        <taxon>Arundinoideae</taxon>
        <taxon>Arundineae</taxon>
        <taxon>Arundo</taxon>
    </lineage>
</organism>
<accession>A0A0A9DZ70</accession>
<reference evidence="1" key="1">
    <citation type="submission" date="2014-09" db="EMBL/GenBank/DDBJ databases">
        <authorList>
            <person name="Magalhaes I.L.F."/>
            <person name="Oliveira U."/>
            <person name="Santos F.R."/>
            <person name="Vidigal T.H.D.A."/>
            <person name="Brescovit A.D."/>
            <person name="Santos A.J."/>
        </authorList>
    </citation>
    <scope>NUCLEOTIDE SEQUENCE</scope>
    <source>
        <tissue evidence="1">Shoot tissue taken approximately 20 cm above the soil surface</tissue>
    </source>
</reference>
<dbReference type="EMBL" id="GBRH01204031">
    <property type="protein sequence ID" value="JAD93864.1"/>
    <property type="molecule type" value="Transcribed_RNA"/>
</dbReference>
<reference evidence="1" key="2">
    <citation type="journal article" date="2015" name="Data Brief">
        <title>Shoot transcriptome of the giant reed, Arundo donax.</title>
        <authorList>
            <person name="Barrero R.A."/>
            <person name="Guerrero F.D."/>
            <person name="Moolhuijzen P."/>
            <person name="Goolsby J.A."/>
            <person name="Tidwell J."/>
            <person name="Bellgard S.E."/>
            <person name="Bellgard M.I."/>
        </authorList>
    </citation>
    <scope>NUCLEOTIDE SEQUENCE</scope>
    <source>
        <tissue evidence="1">Shoot tissue taken approximately 20 cm above the soil surface</tissue>
    </source>
</reference>
<dbReference type="AlphaFoldDB" id="A0A0A9DZ70"/>
<name>A0A0A9DZ70_ARUDO</name>
<proteinExistence type="predicted"/>